<evidence type="ECO:0000256" key="1">
    <source>
        <dbReference type="SAM" id="Phobius"/>
    </source>
</evidence>
<evidence type="ECO:0000313" key="2">
    <source>
        <dbReference type="EMBL" id="HIW00158.1"/>
    </source>
</evidence>
<reference evidence="2" key="1">
    <citation type="journal article" date="2021" name="PeerJ">
        <title>Extensive microbial diversity within the chicken gut microbiome revealed by metagenomics and culture.</title>
        <authorList>
            <person name="Gilroy R."/>
            <person name="Ravi A."/>
            <person name="Getino M."/>
            <person name="Pursley I."/>
            <person name="Horton D.L."/>
            <person name="Alikhan N.F."/>
            <person name="Baker D."/>
            <person name="Gharbi K."/>
            <person name="Hall N."/>
            <person name="Watson M."/>
            <person name="Adriaenssens E.M."/>
            <person name="Foster-Nyarko E."/>
            <person name="Jarju S."/>
            <person name="Secka A."/>
            <person name="Antonio M."/>
            <person name="Oren A."/>
            <person name="Chaudhuri R.R."/>
            <person name="La Ragione R."/>
            <person name="Hildebrand F."/>
            <person name="Pallen M.J."/>
        </authorList>
    </citation>
    <scope>NUCLEOTIDE SEQUENCE</scope>
    <source>
        <strain evidence="2">ChiHecec2B26-446</strain>
    </source>
</reference>
<dbReference type="EMBL" id="DXHV01000035">
    <property type="protein sequence ID" value="HIW00158.1"/>
    <property type="molecule type" value="Genomic_DNA"/>
</dbReference>
<keyword evidence="1" id="KW-0812">Transmembrane</keyword>
<protein>
    <submittedName>
        <fullName evidence="2">Uncharacterized protein</fullName>
    </submittedName>
</protein>
<dbReference type="Proteomes" id="UP000886752">
    <property type="component" value="Unassembled WGS sequence"/>
</dbReference>
<dbReference type="AlphaFoldDB" id="A0A9D1PVN3"/>
<keyword evidence="1" id="KW-0472">Membrane</keyword>
<accession>A0A9D1PVN3</accession>
<evidence type="ECO:0000313" key="3">
    <source>
        <dbReference type="Proteomes" id="UP000886752"/>
    </source>
</evidence>
<keyword evidence="1" id="KW-1133">Transmembrane helix</keyword>
<feature type="transmembrane region" description="Helical" evidence="1">
    <location>
        <begin position="120"/>
        <end position="137"/>
    </location>
</feature>
<sequence>MSSNDKNNDVIDAEVVDDGRTPYNSSRTTYTSYTSYSGTGSRNGFDGGRVTFISMAGPSAPGHQGLPLASLITLSLFFACLFQWGFLAALGFAFFYAIASALGVYNNVRTIMQGRMPNPWLWRIGSWVVCMLLVSWLV</sequence>
<comment type="caution">
    <text evidence="2">The sequence shown here is derived from an EMBL/GenBank/DDBJ whole genome shotgun (WGS) entry which is preliminary data.</text>
</comment>
<reference evidence="2" key="2">
    <citation type="submission" date="2021-04" db="EMBL/GenBank/DDBJ databases">
        <authorList>
            <person name="Gilroy R."/>
        </authorList>
    </citation>
    <scope>NUCLEOTIDE SEQUENCE</scope>
    <source>
        <strain evidence="2">ChiHecec2B26-446</strain>
    </source>
</reference>
<feature type="transmembrane region" description="Helical" evidence="1">
    <location>
        <begin position="90"/>
        <end position="108"/>
    </location>
</feature>
<gene>
    <name evidence="2" type="ORF">H9894_03090</name>
</gene>
<proteinExistence type="predicted"/>
<organism evidence="2 3">
    <name type="scientific">Candidatus Desulfovibrio intestinipullorum</name>
    <dbReference type="NCBI Taxonomy" id="2838536"/>
    <lineage>
        <taxon>Bacteria</taxon>
        <taxon>Pseudomonadati</taxon>
        <taxon>Thermodesulfobacteriota</taxon>
        <taxon>Desulfovibrionia</taxon>
        <taxon>Desulfovibrionales</taxon>
        <taxon>Desulfovibrionaceae</taxon>
        <taxon>Desulfovibrio</taxon>
    </lineage>
</organism>
<name>A0A9D1PVN3_9BACT</name>